<reference evidence="1" key="1">
    <citation type="submission" date="2011-08" db="EMBL/GenBank/DDBJ databases">
        <title>Complete sequence of plasmid 2 of Streptomyces violaceusniger Tu 4113.</title>
        <authorList>
            <consortium name="US DOE Joint Genome Institute"/>
            <person name="Lucas S."/>
            <person name="Han J."/>
            <person name="Lapidus A."/>
            <person name="Cheng J.-F."/>
            <person name="Goodwin L."/>
            <person name="Pitluck S."/>
            <person name="Peters L."/>
            <person name="Ivanova N."/>
            <person name="Daligault H."/>
            <person name="Detter J.C."/>
            <person name="Han C."/>
            <person name="Tapia R."/>
            <person name="Land M."/>
            <person name="Hauser L."/>
            <person name="Kyrpides N."/>
            <person name="Ivanova N."/>
            <person name="Pagani I."/>
            <person name="Hagen A."/>
            <person name="Katz L."/>
            <person name="Fiedler H.-P."/>
            <person name="Keasling J."/>
            <person name="Fortman J."/>
            <person name="Woyke T."/>
        </authorList>
    </citation>
    <scope>NUCLEOTIDE SEQUENCE [LARGE SCALE GENOMIC DNA]</scope>
    <source>
        <strain evidence="1">Tu 4113</strain>
        <plasmid evidence="1">pSTRVI02</plasmid>
    </source>
</reference>
<name>G2PHG2_STRV4</name>
<geneLocation type="plasmid" evidence="1 2">
    <name>pSTRVI02</name>
</geneLocation>
<keyword evidence="1" id="KW-0614">Plasmid</keyword>
<organism evidence="1 2">
    <name type="scientific">Streptomyces violaceusniger (strain Tu 4113)</name>
    <dbReference type="NCBI Taxonomy" id="653045"/>
    <lineage>
        <taxon>Bacteria</taxon>
        <taxon>Bacillati</taxon>
        <taxon>Actinomycetota</taxon>
        <taxon>Actinomycetes</taxon>
        <taxon>Kitasatosporales</taxon>
        <taxon>Streptomycetaceae</taxon>
        <taxon>Streptomyces</taxon>
        <taxon>Streptomyces violaceusniger group</taxon>
    </lineage>
</organism>
<dbReference type="KEGG" id="svl:Strvi_0031"/>
<accession>G2PHG2</accession>
<keyword evidence="2" id="KW-1185">Reference proteome</keyword>
<dbReference type="HOGENOM" id="CLU_834000_0_0_11"/>
<dbReference type="eggNOG" id="ENOG5031N1T">
    <property type="taxonomic scope" value="Bacteria"/>
</dbReference>
<sequence>MSRGSTLTCQWPRNWEPEGGPCAPWPIDTTCCPFFPCEPEDFEPRHWIALSIASERLWRATGGRFGICRELVRPCRRGCEGWNRASSGTWGLEGPPGGMSGRWGNSWLSGFPGGGGPMPANLGGGNWINMSCGSCRGGDCSCIELCEILLPGPVACVVEVRWNGVIVDPSTYTLLPPNRLVRRGMSNGCGCDDCGGSSGCACQPCWPKCQRLDLPDCEPCTFSVLYDRGLPVPPGGVLAASRLACKIAESCGDPSDCPVPFNATQVTREGITYQLQAPGDGEMTGIPEVDEWVALVNPHGLKQPSAVFSPDFPAAPPSWRVGRPGYGGGAYGW</sequence>
<gene>
    <name evidence="1" type="ORF">Strvi_0031</name>
</gene>
<evidence type="ECO:0000313" key="1">
    <source>
        <dbReference type="EMBL" id="AEM88808.1"/>
    </source>
</evidence>
<dbReference type="Proteomes" id="UP000008703">
    <property type="component" value="Plasmid pSTRVI02"/>
</dbReference>
<protein>
    <submittedName>
        <fullName evidence="1">Uncharacterized protein</fullName>
    </submittedName>
</protein>
<evidence type="ECO:0000313" key="2">
    <source>
        <dbReference type="Proteomes" id="UP000008703"/>
    </source>
</evidence>
<dbReference type="EMBL" id="CP002996">
    <property type="protein sequence ID" value="AEM88808.1"/>
    <property type="molecule type" value="Genomic_DNA"/>
</dbReference>
<dbReference type="RefSeq" id="WP_014043743.1">
    <property type="nucleotide sequence ID" value="NC_015952.1"/>
</dbReference>
<proteinExistence type="predicted"/>
<dbReference type="AlphaFoldDB" id="G2PHG2"/>